<feature type="compositionally biased region" description="Polar residues" evidence="1">
    <location>
        <begin position="300"/>
        <end position="312"/>
    </location>
</feature>
<evidence type="ECO:0000313" key="3">
    <source>
        <dbReference type="Proteomes" id="UP000221165"/>
    </source>
</evidence>
<gene>
    <name evidence="2" type="ORF">CSUI_009876</name>
</gene>
<dbReference type="VEuPathDB" id="ToxoDB:CSUI_009876"/>
<feature type="region of interest" description="Disordered" evidence="1">
    <location>
        <begin position="294"/>
        <end position="320"/>
    </location>
</feature>
<feature type="compositionally biased region" description="Polar residues" evidence="1">
    <location>
        <begin position="125"/>
        <end position="159"/>
    </location>
</feature>
<dbReference type="EMBL" id="MIGC01006230">
    <property type="protein sequence ID" value="PHJ16309.1"/>
    <property type="molecule type" value="Genomic_DNA"/>
</dbReference>
<organism evidence="2 3">
    <name type="scientific">Cystoisospora suis</name>
    <dbReference type="NCBI Taxonomy" id="483139"/>
    <lineage>
        <taxon>Eukaryota</taxon>
        <taxon>Sar</taxon>
        <taxon>Alveolata</taxon>
        <taxon>Apicomplexa</taxon>
        <taxon>Conoidasida</taxon>
        <taxon>Coccidia</taxon>
        <taxon>Eucoccidiorida</taxon>
        <taxon>Eimeriorina</taxon>
        <taxon>Sarcocystidae</taxon>
        <taxon>Cystoisospora</taxon>
    </lineage>
</organism>
<feature type="region of interest" description="Disordered" evidence="1">
    <location>
        <begin position="1"/>
        <end position="83"/>
    </location>
</feature>
<feature type="compositionally biased region" description="Polar residues" evidence="1">
    <location>
        <begin position="57"/>
        <end position="80"/>
    </location>
</feature>
<feature type="compositionally biased region" description="Polar residues" evidence="1">
    <location>
        <begin position="183"/>
        <end position="201"/>
    </location>
</feature>
<dbReference type="RefSeq" id="XP_067918038.1">
    <property type="nucleotide sequence ID" value="XM_068069985.1"/>
</dbReference>
<keyword evidence="3" id="KW-1185">Reference proteome</keyword>
<dbReference type="GeneID" id="94433196"/>
<sequence>MDGVQDLPSSYPQLPAASPCANLKHPSADEETGKVTFWSVSTSAESTTEKDAGGVIRSSSPSKAGVCNDSTQEGGETDTPSTREYRVFLPPLEAPLPCGRPDTMATLLGHAHPDETPLSRRNAAHSDSATTGGPESTNTGQGLSSEYQSTSKDQNTLAGASSRECEGGPRSNHNKENGCLRIDQSSNTNQTSFRSVSKGSTNCTPRACNQHVYLHFPSPRSVRSSRGQAPAFSPFSYGPRPPIFSAVGHASPCPFKDESPSPRVGFSPSAIARLISSRAGPSPFKLERQQGVFRLERGGSNASSGDSCNSTVPHHRHSTT</sequence>
<proteinExistence type="predicted"/>
<name>A0A2C6KGR7_9APIC</name>
<accession>A0A2C6KGR7</accession>
<dbReference type="AlphaFoldDB" id="A0A2C6KGR7"/>
<reference evidence="2 3" key="1">
    <citation type="journal article" date="2017" name="Int. J. Parasitol.">
        <title>The genome of the protozoan parasite Cystoisospora suis and a reverse vaccinology approach to identify vaccine candidates.</title>
        <authorList>
            <person name="Palmieri N."/>
            <person name="Shrestha A."/>
            <person name="Ruttkowski B."/>
            <person name="Beck T."/>
            <person name="Vogl C."/>
            <person name="Tomley F."/>
            <person name="Blake D.P."/>
            <person name="Joachim A."/>
        </authorList>
    </citation>
    <scope>NUCLEOTIDE SEQUENCE [LARGE SCALE GENOMIC DNA]</scope>
    <source>
        <strain evidence="2 3">Wien I</strain>
    </source>
</reference>
<dbReference type="Proteomes" id="UP000221165">
    <property type="component" value="Unassembled WGS sequence"/>
</dbReference>
<evidence type="ECO:0000256" key="1">
    <source>
        <dbReference type="SAM" id="MobiDB-lite"/>
    </source>
</evidence>
<evidence type="ECO:0000313" key="2">
    <source>
        <dbReference type="EMBL" id="PHJ16309.1"/>
    </source>
</evidence>
<comment type="caution">
    <text evidence="2">The sequence shown here is derived from an EMBL/GenBank/DDBJ whole genome shotgun (WGS) entry which is preliminary data.</text>
</comment>
<feature type="region of interest" description="Disordered" evidence="1">
    <location>
        <begin position="103"/>
        <end position="201"/>
    </location>
</feature>
<feature type="compositionally biased region" description="Basic and acidic residues" evidence="1">
    <location>
        <begin position="163"/>
        <end position="178"/>
    </location>
</feature>
<protein>
    <submittedName>
        <fullName evidence="2">Uncharacterized protein</fullName>
    </submittedName>
</protein>